<feature type="compositionally biased region" description="Basic and acidic residues" evidence="1">
    <location>
        <begin position="45"/>
        <end position="69"/>
    </location>
</feature>
<reference evidence="4" key="1">
    <citation type="submission" date="2019-07" db="EMBL/GenBank/DDBJ databases">
        <title>De Novo Assembly of kiwifruit Actinidia rufa.</title>
        <authorList>
            <person name="Sugita-Konishi S."/>
            <person name="Sato K."/>
            <person name="Mori E."/>
            <person name="Abe Y."/>
            <person name="Kisaki G."/>
            <person name="Hamano K."/>
            <person name="Suezawa K."/>
            <person name="Otani M."/>
            <person name="Fukuda T."/>
            <person name="Manabe T."/>
            <person name="Gomi K."/>
            <person name="Tabuchi M."/>
            <person name="Akimitsu K."/>
            <person name="Kataoka I."/>
        </authorList>
    </citation>
    <scope>NUCLEOTIDE SEQUENCE [LARGE SCALE GENOMIC DNA]</scope>
    <source>
        <strain evidence="4">cv. Fuchu</strain>
    </source>
</reference>
<comment type="caution">
    <text evidence="3">The sequence shown here is derived from an EMBL/GenBank/DDBJ whole genome shotgun (WGS) entry which is preliminary data.</text>
</comment>
<name>A0A7J0DKP7_9ERIC</name>
<dbReference type="Pfam" id="PF00665">
    <property type="entry name" value="rve"/>
    <property type="match status" value="1"/>
</dbReference>
<evidence type="ECO:0000259" key="2">
    <source>
        <dbReference type="PROSITE" id="PS50994"/>
    </source>
</evidence>
<dbReference type="GO" id="GO:0003676">
    <property type="term" value="F:nucleic acid binding"/>
    <property type="evidence" value="ECO:0007669"/>
    <property type="project" value="InterPro"/>
</dbReference>
<dbReference type="EMBL" id="BJWL01000249">
    <property type="protein sequence ID" value="GFS36376.1"/>
    <property type="molecule type" value="Genomic_DNA"/>
</dbReference>
<dbReference type="GO" id="GO:0015074">
    <property type="term" value="P:DNA integration"/>
    <property type="evidence" value="ECO:0007669"/>
    <property type="project" value="InterPro"/>
</dbReference>
<evidence type="ECO:0000313" key="4">
    <source>
        <dbReference type="Proteomes" id="UP000585474"/>
    </source>
</evidence>
<dbReference type="SUPFAM" id="SSF56672">
    <property type="entry name" value="DNA/RNA polymerases"/>
    <property type="match status" value="1"/>
</dbReference>
<dbReference type="InterPro" id="IPR001584">
    <property type="entry name" value="Integrase_cat-core"/>
</dbReference>
<dbReference type="InterPro" id="IPR043128">
    <property type="entry name" value="Rev_trsase/Diguanyl_cyclase"/>
</dbReference>
<dbReference type="PROSITE" id="PS50994">
    <property type="entry name" value="INTEGRASE"/>
    <property type="match status" value="1"/>
</dbReference>
<sequence length="1141" mass="129250">MVVASYKLRLALGDRLWENLTLDPLTDLRDLMSRVKMSERLEDNVRKTKKTEGKVGRGEATVKKQRDEPNPYDSKAKQGINVVFKELIYKLLARIRDKPYFRKPEPMGGPKKAFLEQLVHDGHLKEFVDNEKTRTGAAETEIDVGPDRDRNEIKEAMDAEDGDLPLGTIHMIGGPSDPNLENKIQSEIRMIRQMHKVLLVQTLSKRTKMTEVERECVTFSKVALERVQHPHSDLLVVQLRIDGYDVKRILVDTRSSVELHRMKGVASTLHQAIKFVTPRGEEAIYGDQVDAKQCYLATVSTKAAVAEVQLIEEDIEVLEDVGRDPETKVIEELVRYELDEPANIEAFAWTPYEMPGIDPAFIKHELNVQPDVQLIKQRGRRSAPEAHRHQLVDSTSGHARMSFLDAYRGYHQIALHGPDKEKTAFITPRGVFCYKVMPFGLKNARATYQRMVTKMFKSVLGRTMDTCIDDIVVKSREESDHLRDLFKIVAILRQHKLRLNGAKCTFGVGSGKFLGHLVIRQGIEANPEQIAAIDQLTSLRNAKEVQKLTRMAAALNRFISKSSDKCCPFFKLLRKNTKFMWDEECELELQQFKKYLTEPPLLSTLDEGELLYVYLVVSKHAVSSVLLREIAKEQRPIYFVSKTLMDCQTWYLPFEKLILALIVTSRRLGHYFQAHPISVYTEYQFKDILSKADISGRLSKWSIELRQFDIKFSPRVVIKGQVLAEFMAEFSPKVGVPEQNQSKPLREGDYKLQDALSELQSLNRNTEVNPGPPKENGIAELGDPPEGAEVIIEPPQADPYSAWKMHVDRAKNSQGAGAGVVLKSLEGAVGRELNAHVDSLATLASVFEGEISRTVAVDIVAVSSIDEPQKPILVNTELGPSWMDLIVNYLHADELPDDKKEAHKIKIKASRRTLRDPRGDVRTAFWGKITGALSSITGVLVALHAEGCLGNKRFLLAATDYFTKWVEAELLAQIREGDVIKFICKSILSRFDIPRAFVSDNGTQFVGSKVRNLLEQLKIEFYNSTPSYPQCHERNAVFTGFRIQSRNPLEVGLPTIQTKAYDITHNNEVLARDLYLAEERRDNALIRMANYQNQLAKSFNQKVQRKEFGMGDLVLRKVLGNTKDPTDGKLGPNWEGPYKII</sequence>
<dbReference type="InterPro" id="IPR043502">
    <property type="entry name" value="DNA/RNA_pol_sf"/>
</dbReference>
<dbReference type="OrthoDB" id="101614at2759"/>
<dbReference type="PANTHER" id="PTHR48475:SF2">
    <property type="entry name" value="RIBONUCLEASE H"/>
    <property type="match status" value="1"/>
</dbReference>
<feature type="region of interest" description="Disordered" evidence="1">
    <location>
        <begin position="45"/>
        <end position="74"/>
    </location>
</feature>
<proteinExistence type="predicted"/>
<dbReference type="AlphaFoldDB" id="A0A7J0DKP7"/>
<dbReference type="Pfam" id="PF00078">
    <property type="entry name" value="RVT_1"/>
    <property type="match status" value="1"/>
</dbReference>
<accession>A0A7J0DKP7</accession>
<dbReference type="InterPro" id="IPR000477">
    <property type="entry name" value="RT_dom"/>
</dbReference>
<dbReference type="Pfam" id="PF17919">
    <property type="entry name" value="RT_RNaseH_2"/>
    <property type="match status" value="1"/>
</dbReference>
<dbReference type="Proteomes" id="UP000585474">
    <property type="component" value="Unassembled WGS sequence"/>
</dbReference>
<protein>
    <recommendedName>
        <fullName evidence="2">Integrase catalytic domain-containing protein</fullName>
    </recommendedName>
</protein>
<evidence type="ECO:0000313" key="3">
    <source>
        <dbReference type="EMBL" id="GFS36376.1"/>
    </source>
</evidence>
<dbReference type="SUPFAM" id="SSF53098">
    <property type="entry name" value="Ribonuclease H-like"/>
    <property type="match status" value="1"/>
</dbReference>
<dbReference type="CDD" id="cd01647">
    <property type="entry name" value="RT_LTR"/>
    <property type="match status" value="1"/>
</dbReference>
<dbReference type="InterPro" id="IPR041577">
    <property type="entry name" value="RT_RNaseH_2"/>
</dbReference>
<dbReference type="InterPro" id="IPR012337">
    <property type="entry name" value="RNaseH-like_sf"/>
</dbReference>
<dbReference type="InterPro" id="IPR036397">
    <property type="entry name" value="RNaseH_sf"/>
</dbReference>
<keyword evidence="4" id="KW-1185">Reference proteome</keyword>
<organism evidence="3 4">
    <name type="scientific">Actinidia rufa</name>
    <dbReference type="NCBI Taxonomy" id="165716"/>
    <lineage>
        <taxon>Eukaryota</taxon>
        <taxon>Viridiplantae</taxon>
        <taxon>Streptophyta</taxon>
        <taxon>Embryophyta</taxon>
        <taxon>Tracheophyta</taxon>
        <taxon>Spermatophyta</taxon>
        <taxon>Magnoliopsida</taxon>
        <taxon>eudicotyledons</taxon>
        <taxon>Gunneridae</taxon>
        <taxon>Pentapetalae</taxon>
        <taxon>asterids</taxon>
        <taxon>Ericales</taxon>
        <taxon>Actinidiaceae</taxon>
        <taxon>Actinidia</taxon>
    </lineage>
</organism>
<feature type="domain" description="Integrase catalytic" evidence="2">
    <location>
        <begin position="913"/>
        <end position="1030"/>
    </location>
</feature>
<evidence type="ECO:0000256" key="1">
    <source>
        <dbReference type="SAM" id="MobiDB-lite"/>
    </source>
</evidence>
<dbReference type="Gene3D" id="3.30.420.10">
    <property type="entry name" value="Ribonuclease H-like superfamily/Ribonuclease H"/>
    <property type="match status" value="1"/>
</dbReference>
<dbReference type="PANTHER" id="PTHR48475">
    <property type="entry name" value="RIBONUCLEASE H"/>
    <property type="match status" value="1"/>
</dbReference>
<dbReference type="Gene3D" id="3.30.70.270">
    <property type="match status" value="2"/>
</dbReference>
<gene>
    <name evidence="3" type="ORF">Acr_00g0045620</name>
</gene>